<dbReference type="HOGENOM" id="CLU_1146298_0_0_6"/>
<dbReference type="EMBL" id="FO203512">
    <property type="protein sequence ID" value="CCK76002.1"/>
    <property type="molecule type" value="Genomic_DNA"/>
</dbReference>
<proteinExistence type="predicted"/>
<dbReference type="Proteomes" id="UP000032749">
    <property type="component" value="Chromosome"/>
</dbReference>
<dbReference type="KEGG" id="oai:OLEAN_C18260"/>
<dbReference type="OrthoDB" id="7066701at2"/>
<reference evidence="1 2" key="1">
    <citation type="journal article" date="2013" name="Nat. Commun.">
        <title>Genome sequence and functional genomic analysis of the oil-degrading bacterium Oleispira antarctica.</title>
        <authorList>
            <person name="Kube M."/>
            <person name="Chernikova T.N."/>
            <person name="Al-Ramahi Y."/>
            <person name="Beloqui A."/>
            <person name="Lopez-Cortez N."/>
            <person name="Guazzaroni M.E."/>
            <person name="Heipieper H.J."/>
            <person name="Klages S."/>
            <person name="Kotsyurbenko O.R."/>
            <person name="Langer I."/>
            <person name="Nechitaylo T.Y."/>
            <person name="Lunsdorf H."/>
            <person name="Fernandez M."/>
            <person name="Juarez S."/>
            <person name="Ciordia S."/>
            <person name="Singer A."/>
            <person name="Kagan O."/>
            <person name="Egorova O."/>
            <person name="Petit P.A."/>
            <person name="Stogios P."/>
            <person name="Kim Y."/>
            <person name="Tchigvintsev A."/>
            <person name="Flick R."/>
            <person name="Denaro R."/>
            <person name="Genovese M."/>
            <person name="Albar J.P."/>
            <person name="Reva O.N."/>
            <person name="Martinez-Gomariz M."/>
            <person name="Tran H."/>
            <person name="Ferrer M."/>
            <person name="Savchenko A."/>
            <person name="Yakunin A.F."/>
            <person name="Yakimov M.M."/>
            <person name="Golyshina O.V."/>
            <person name="Reinhardt R."/>
            <person name="Golyshin P.N."/>
        </authorList>
    </citation>
    <scope>NUCLEOTIDE SEQUENCE [LARGE SCALE GENOMIC DNA]</scope>
</reference>
<gene>
    <name evidence="1" type="ORF">OLEAN_C18260</name>
</gene>
<dbReference type="AlphaFoldDB" id="R4YMF2"/>
<keyword evidence="2" id="KW-1185">Reference proteome</keyword>
<sequence length="242" mass="28373">MSKQNNESTQDVMHELVDTFDEYVVCMTFATKDIREYGEKLTAGSFSNDHQMWIGSDLDSNPKMHARIKTVECIEKCKENSGFSNEIRKSLLCTMYSLWDELYRHRVAAASNMEAKDLICPIMGDMRKIRHCIIHHKSIVPETGISFEVLDWELSPGRLEITHEHFLDFNDAVRGERMKIHSCKQSPEMEKIFQLMTKKERRRFEDFYKIKGNRENDVEWPGLKQVLNRIEQAKCQKSESEA</sequence>
<accession>R4YMF2</accession>
<protein>
    <submittedName>
        <fullName evidence="1">P. aeruginosa PAGI-11 island-related protein</fullName>
    </submittedName>
</protein>
<evidence type="ECO:0000313" key="1">
    <source>
        <dbReference type="EMBL" id="CCK76002.1"/>
    </source>
</evidence>
<dbReference type="STRING" id="698738.OLEAN_C18260"/>
<name>R4YMF2_OLEAN</name>
<evidence type="ECO:0000313" key="2">
    <source>
        <dbReference type="Proteomes" id="UP000032749"/>
    </source>
</evidence>
<organism evidence="1 2">
    <name type="scientific">Oleispira antarctica RB-8</name>
    <dbReference type="NCBI Taxonomy" id="698738"/>
    <lineage>
        <taxon>Bacteria</taxon>
        <taxon>Pseudomonadati</taxon>
        <taxon>Pseudomonadota</taxon>
        <taxon>Gammaproteobacteria</taxon>
        <taxon>Oceanospirillales</taxon>
        <taxon>Oceanospirillaceae</taxon>
        <taxon>Oleispira</taxon>
    </lineage>
</organism>